<dbReference type="InterPro" id="IPR022496">
    <property type="entry name" value="T6A_TsaB"/>
</dbReference>
<accession>A0A6M4IJP4</accession>
<keyword evidence="2" id="KW-0808">Transferase</keyword>
<name>A0A6M4IJP4_9BACT</name>
<dbReference type="NCBIfam" id="TIGR03725">
    <property type="entry name" value="T6A_YeaZ"/>
    <property type="match status" value="1"/>
</dbReference>
<dbReference type="KEGG" id="ggr:HKW67_04585"/>
<dbReference type="Gene3D" id="3.30.420.40">
    <property type="match status" value="2"/>
</dbReference>
<organism evidence="2 3">
    <name type="scientific">Gemmatimonas groenlandica</name>
    <dbReference type="NCBI Taxonomy" id="2732249"/>
    <lineage>
        <taxon>Bacteria</taxon>
        <taxon>Pseudomonadati</taxon>
        <taxon>Gemmatimonadota</taxon>
        <taxon>Gemmatimonadia</taxon>
        <taxon>Gemmatimonadales</taxon>
        <taxon>Gemmatimonadaceae</taxon>
        <taxon>Gemmatimonas</taxon>
    </lineage>
</organism>
<feature type="domain" description="Gcp-like" evidence="1">
    <location>
        <begin position="51"/>
        <end position="140"/>
    </location>
</feature>
<dbReference type="AlphaFoldDB" id="A0A6M4IJP4"/>
<dbReference type="Pfam" id="PF00814">
    <property type="entry name" value="TsaD"/>
    <property type="match status" value="1"/>
</dbReference>
<dbReference type="InterPro" id="IPR000905">
    <property type="entry name" value="Gcp-like_dom"/>
</dbReference>
<protein>
    <submittedName>
        <fullName evidence="2">tRNA (Adenosine(37)-N6)-threonylcarbamoyltransferase complex dimerization subunit type 1 TsaB</fullName>
    </submittedName>
</protein>
<dbReference type="SUPFAM" id="SSF53067">
    <property type="entry name" value="Actin-like ATPase domain"/>
    <property type="match status" value="1"/>
</dbReference>
<gene>
    <name evidence="2" type="primary">tsaB</name>
    <name evidence="2" type="ORF">HKW67_04585</name>
</gene>
<dbReference type="GO" id="GO:0016740">
    <property type="term" value="F:transferase activity"/>
    <property type="evidence" value="ECO:0007669"/>
    <property type="project" value="UniProtKB-KW"/>
</dbReference>
<evidence type="ECO:0000313" key="2">
    <source>
        <dbReference type="EMBL" id="QJR34840.1"/>
    </source>
</evidence>
<dbReference type="RefSeq" id="WP_171224267.1">
    <property type="nucleotide sequence ID" value="NZ_CP053085.1"/>
</dbReference>
<dbReference type="InterPro" id="IPR043129">
    <property type="entry name" value="ATPase_NBD"/>
</dbReference>
<proteinExistence type="predicted"/>
<keyword evidence="3" id="KW-1185">Reference proteome</keyword>
<dbReference type="Proteomes" id="UP000500938">
    <property type="component" value="Chromosome"/>
</dbReference>
<evidence type="ECO:0000259" key="1">
    <source>
        <dbReference type="Pfam" id="PF00814"/>
    </source>
</evidence>
<evidence type="ECO:0000313" key="3">
    <source>
        <dbReference type="Proteomes" id="UP000500938"/>
    </source>
</evidence>
<sequence length="242" mass="25458">MSEPVLPQKSSAFPLGWLLVLEASTTAGSVALIADGALVAMHPVAMGAGREDRLFPAVESLLKAADVVPHQLLGIVCGEGPGSFTSLRIAASLAKGLAHGASVPLFAVSSLLLAASDAGESLPAGRAVVHGDALRGERYVLDVMFDENGHVHAQSALRRMTLHELDEHVGSRPRLAVLSSPVPERESLVVTPWSSHLLRVARQAWTQAVPLDSWEPQYGRLAEAQVKWEASHGATLPSLGAS</sequence>
<reference evidence="2 3" key="1">
    <citation type="submission" date="2020-05" db="EMBL/GenBank/DDBJ databases">
        <title>Complete genome sequence of Gemmatimonas greenlandica TET16.</title>
        <authorList>
            <person name="Zeng Y."/>
        </authorList>
    </citation>
    <scope>NUCLEOTIDE SEQUENCE [LARGE SCALE GENOMIC DNA]</scope>
    <source>
        <strain evidence="2 3">TET16</strain>
    </source>
</reference>
<dbReference type="EMBL" id="CP053085">
    <property type="protein sequence ID" value="QJR34840.1"/>
    <property type="molecule type" value="Genomic_DNA"/>
</dbReference>
<dbReference type="GO" id="GO:0002949">
    <property type="term" value="P:tRNA threonylcarbamoyladenosine modification"/>
    <property type="evidence" value="ECO:0007669"/>
    <property type="project" value="InterPro"/>
</dbReference>